<reference evidence="6 7" key="1">
    <citation type="submission" date="2019-02" db="EMBL/GenBank/DDBJ databases">
        <title>Complete Genome Sequence and Methylome Analysis of Sphaerotilus natans subsp. sulfidivorans D-507.</title>
        <authorList>
            <person name="Fomenkov A."/>
            <person name="Gridneva E."/>
            <person name="Smolyakov D."/>
            <person name="Dubinina G."/>
            <person name="Vincze T."/>
            <person name="Grabovich M."/>
            <person name="Roberts R.J."/>
        </authorList>
    </citation>
    <scope>NUCLEOTIDE SEQUENCE [LARGE SCALE GENOMIC DNA]</scope>
    <source>
        <strain evidence="6 7">D-507</strain>
    </source>
</reference>
<sequence>MKTFLRTAVCVLALSTALAPTLAEAKRLGGGGSSGMQRSAPAPKPAQQPGTPAQAPNQAPVQQAVPGAATAATGAAAAAGKRSWMGPLAGLAAGIGLAALLSHFGLGEAFADMMMIALLALVAVFAIRWLMNRNRKTAPTLAPAGAGAGFGGQPMQRGSHEASWPSPAAPQQGNGPSVAMPGSAAASFGAAPAAAAFAPSLPADFDRAGFERAARMIFIRMQAANDRADLEDLRRFTTPEMFAAVRVDLQDRQGAAQQTDVVEVRAEAIDFARESDRDIVSVRYSGLIREEAGRDATAFDEIWHLVREHARSDGNWLIAGIQQSH</sequence>
<dbReference type="InterPro" id="IPR032710">
    <property type="entry name" value="NTF2-like_dom_sf"/>
</dbReference>
<evidence type="ECO:0000256" key="2">
    <source>
        <dbReference type="SAM" id="Phobius"/>
    </source>
</evidence>
<feature type="domain" description="Tim44-like" evidence="4">
    <location>
        <begin position="191"/>
        <end position="323"/>
    </location>
</feature>
<protein>
    <submittedName>
        <fullName evidence="5">Lipid-binding transport protein (Tim44 family)</fullName>
    </submittedName>
    <submittedName>
        <fullName evidence="6">Tim44 domain-containing protein</fullName>
    </submittedName>
</protein>
<reference evidence="5 8" key="2">
    <citation type="submission" date="2024-06" db="EMBL/GenBank/DDBJ databases">
        <title>Genomic Encyclopedia of Type Strains, Phase IV (KMG-IV): sequencing the most valuable type-strain genomes for metagenomic binning, comparative biology and taxonomic classification.</title>
        <authorList>
            <person name="Goeker M."/>
        </authorList>
    </citation>
    <scope>NUCLEOTIDE SEQUENCE [LARGE SCALE GENOMIC DNA]</scope>
    <source>
        <strain evidence="5 8">D-501</strain>
    </source>
</reference>
<evidence type="ECO:0000313" key="6">
    <source>
        <dbReference type="EMBL" id="QEN00382.1"/>
    </source>
</evidence>
<name>A0A5C1Q2V3_9BURK</name>
<feature type="transmembrane region" description="Helical" evidence="2">
    <location>
        <begin position="88"/>
        <end position="106"/>
    </location>
</feature>
<evidence type="ECO:0000256" key="1">
    <source>
        <dbReference type="SAM" id="MobiDB-lite"/>
    </source>
</evidence>
<organism evidence="6 7">
    <name type="scientific">Sphaerotilus sulfidivorans</name>
    <dbReference type="NCBI Taxonomy" id="639200"/>
    <lineage>
        <taxon>Bacteria</taxon>
        <taxon>Pseudomonadati</taxon>
        <taxon>Pseudomonadota</taxon>
        <taxon>Betaproteobacteria</taxon>
        <taxon>Burkholderiales</taxon>
        <taxon>Sphaerotilaceae</taxon>
        <taxon>Sphaerotilus</taxon>
    </lineage>
</organism>
<feature type="transmembrane region" description="Helical" evidence="2">
    <location>
        <begin position="113"/>
        <end position="131"/>
    </location>
</feature>
<keyword evidence="8" id="KW-1185">Reference proteome</keyword>
<dbReference type="SMART" id="SM00978">
    <property type="entry name" value="Tim44"/>
    <property type="match status" value="1"/>
</dbReference>
<dbReference type="EMBL" id="CP035708">
    <property type="protein sequence ID" value="QEN00382.1"/>
    <property type="molecule type" value="Genomic_DNA"/>
</dbReference>
<keyword evidence="2" id="KW-1133">Transmembrane helix</keyword>
<feature type="signal peptide" evidence="3">
    <location>
        <begin position="1"/>
        <end position="25"/>
    </location>
</feature>
<dbReference type="Proteomes" id="UP001549111">
    <property type="component" value="Unassembled WGS sequence"/>
</dbReference>
<accession>A0A5C1Q2V3</accession>
<dbReference type="AlphaFoldDB" id="A0A5C1Q2V3"/>
<dbReference type="KEGG" id="snn:EWH46_06055"/>
<evidence type="ECO:0000259" key="4">
    <source>
        <dbReference type="SMART" id="SM00978"/>
    </source>
</evidence>
<dbReference type="Proteomes" id="UP000323522">
    <property type="component" value="Chromosome"/>
</dbReference>
<dbReference type="Pfam" id="PF04280">
    <property type="entry name" value="Tim44"/>
    <property type="match status" value="1"/>
</dbReference>
<dbReference type="SUPFAM" id="SSF54427">
    <property type="entry name" value="NTF2-like"/>
    <property type="match status" value="1"/>
</dbReference>
<dbReference type="RefSeq" id="WP_149503119.1">
    <property type="nucleotide sequence ID" value="NZ_CP035708.1"/>
</dbReference>
<evidence type="ECO:0000313" key="8">
    <source>
        <dbReference type="Proteomes" id="UP001549111"/>
    </source>
</evidence>
<feature type="region of interest" description="Disordered" evidence="1">
    <location>
        <begin position="29"/>
        <end position="66"/>
    </location>
</feature>
<keyword evidence="2" id="KW-0472">Membrane</keyword>
<keyword evidence="3" id="KW-0732">Signal</keyword>
<evidence type="ECO:0000256" key="3">
    <source>
        <dbReference type="SAM" id="SignalP"/>
    </source>
</evidence>
<dbReference type="EMBL" id="JBEPLS010000004">
    <property type="protein sequence ID" value="MET3603626.1"/>
    <property type="molecule type" value="Genomic_DNA"/>
</dbReference>
<dbReference type="InterPro" id="IPR007379">
    <property type="entry name" value="Tim44-like_dom"/>
</dbReference>
<gene>
    <name evidence="5" type="ORF">ABIC99_001417</name>
    <name evidence="6" type="ORF">EWH46_06055</name>
</gene>
<dbReference type="PANTHER" id="PTHR41542:SF1">
    <property type="entry name" value="BLL5807 PROTEIN"/>
    <property type="match status" value="1"/>
</dbReference>
<evidence type="ECO:0000313" key="5">
    <source>
        <dbReference type="EMBL" id="MET3603626.1"/>
    </source>
</evidence>
<proteinExistence type="predicted"/>
<keyword evidence="2" id="KW-0812">Transmembrane</keyword>
<evidence type="ECO:0000313" key="7">
    <source>
        <dbReference type="Proteomes" id="UP000323522"/>
    </source>
</evidence>
<feature type="compositionally biased region" description="Low complexity" evidence="1">
    <location>
        <begin position="45"/>
        <end position="66"/>
    </location>
</feature>
<dbReference type="OrthoDB" id="5297955at2"/>
<dbReference type="PANTHER" id="PTHR41542">
    <property type="entry name" value="BLL5807 PROTEIN"/>
    <property type="match status" value="1"/>
</dbReference>
<feature type="chain" id="PRO_5044244599" evidence="3">
    <location>
        <begin position="26"/>
        <end position="325"/>
    </location>
</feature>
<feature type="region of interest" description="Disordered" evidence="1">
    <location>
        <begin position="141"/>
        <end position="181"/>
    </location>
</feature>